<dbReference type="OrthoDB" id="9775805at2"/>
<dbReference type="EMBL" id="FXAZ01000006">
    <property type="protein sequence ID" value="SMG55696.1"/>
    <property type="molecule type" value="Genomic_DNA"/>
</dbReference>
<dbReference type="InterPro" id="IPR000415">
    <property type="entry name" value="Nitroreductase-like"/>
</dbReference>
<evidence type="ECO:0000256" key="4">
    <source>
        <dbReference type="ARBA" id="ARBA00023002"/>
    </source>
</evidence>
<dbReference type="Gene3D" id="3.40.109.10">
    <property type="entry name" value="NADH Oxidase"/>
    <property type="match status" value="1"/>
</dbReference>
<gene>
    <name evidence="7" type="ORF">SAMN06295960_3965</name>
</gene>
<evidence type="ECO:0000256" key="2">
    <source>
        <dbReference type="ARBA" id="ARBA00022630"/>
    </source>
</evidence>
<dbReference type="InterPro" id="IPR029479">
    <property type="entry name" value="Nitroreductase"/>
</dbReference>
<dbReference type="AlphaFoldDB" id="A0A1X7LP63"/>
<dbReference type="NCBIfam" id="NF008033">
    <property type="entry name" value="PRK10765.1"/>
    <property type="match status" value="1"/>
</dbReference>
<name>A0A1X7LP63_9BACL</name>
<evidence type="ECO:0000256" key="5">
    <source>
        <dbReference type="PIRNR" id="PIRNR005426"/>
    </source>
</evidence>
<dbReference type="PIRSF" id="PIRSF005426">
    <property type="entry name" value="Frp"/>
    <property type="match status" value="1"/>
</dbReference>
<evidence type="ECO:0000259" key="6">
    <source>
        <dbReference type="Pfam" id="PF00881"/>
    </source>
</evidence>
<dbReference type="PANTHER" id="PTHR43425:SF3">
    <property type="entry name" value="NADPH-DEPENDENT OXIDOREDUCTASE"/>
    <property type="match status" value="1"/>
</dbReference>
<comment type="similarity">
    <text evidence="1 5">Belongs to the flavin oxidoreductase frp family.</text>
</comment>
<dbReference type="GO" id="GO:0016491">
    <property type="term" value="F:oxidoreductase activity"/>
    <property type="evidence" value="ECO:0007669"/>
    <property type="project" value="UniProtKB-UniRule"/>
</dbReference>
<dbReference type="Pfam" id="PF00881">
    <property type="entry name" value="Nitroreductase"/>
    <property type="match status" value="1"/>
</dbReference>
<dbReference type="STRING" id="1852522.SAMN06295960_3965"/>
<evidence type="ECO:0000256" key="1">
    <source>
        <dbReference type="ARBA" id="ARBA00008366"/>
    </source>
</evidence>
<dbReference type="InterPro" id="IPR016446">
    <property type="entry name" value="Flavin_OxRdtase_Frp"/>
</dbReference>
<dbReference type="CDD" id="cd02146">
    <property type="entry name" value="NfsA-like"/>
    <property type="match status" value="1"/>
</dbReference>
<evidence type="ECO:0000313" key="8">
    <source>
        <dbReference type="Proteomes" id="UP000193834"/>
    </source>
</evidence>
<organism evidence="7 8">
    <name type="scientific">Paenibacillus aquistagni</name>
    <dbReference type="NCBI Taxonomy" id="1852522"/>
    <lineage>
        <taxon>Bacteria</taxon>
        <taxon>Bacillati</taxon>
        <taxon>Bacillota</taxon>
        <taxon>Bacilli</taxon>
        <taxon>Bacillales</taxon>
        <taxon>Paenibacillaceae</taxon>
        <taxon>Paenibacillus</taxon>
    </lineage>
</organism>
<reference evidence="7 8" key="1">
    <citation type="submission" date="2017-04" db="EMBL/GenBank/DDBJ databases">
        <authorList>
            <person name="Afonso C.L."/>
            <person name="Miller P.J."/>
            <person name="Scott M.A."/>
            <person name="Spackman E."/>
            <person name="Goraichik I."/>
            <person name="Dimitrov K.M."/>
            <person name="Suarez D.L."/>
            <person name="Swayne D.E."/>
        </authorList>
    </citation>
    <scope>NUCLEOTIDE SEQUENCE [LARGE SCALE GENOMIC DNA]</scope>
    <source>
        <strain evidence="7 8">11</strain>
    </source>
</reference>
<feature type="domain" description="Nitroreductase" evidence="6">
    <location>
        <begin position="10"/>
        <end position="165"/>
    </location>
</feature>
<keyword evidence="8" id="KW-1185">Reference proteome</keyword>
<proteinExistence type="inferred from homology"/>
<dbReference type="PANTHER" id="PTHR43425">
    <property type="entry name" value="OXYGEN-INSENSITIVE NADPH NITROREDUCTASE"/>
    <property type="match status" value="1"/>
</dbReference>
<dbReference type="RefSeq" id="WP_085497169.1">
    <property type="nucleotide sequence ID" value="NZ_FXAZ01000006.1"/>
</dbReference>
<evidence type="ECO:0000313" key="7">
    <source>
        <dbReference type="EMBL" id="SMG55696.1"/>
    </source>
</evidence>
<keyword evidence="2 5" id="KW-0285">Flavoprotein</keyword>
<sequence length="249" mass="27840">MNDIIAQIIDHRSVRSFKDQELTKEEIHTIVKAAQAASTSSLLQAYTILGITDKEKKAKLAELAGNQSYVEHNGHLFVFCADAHRLEIASQMEGVDLGDTLSSTENFMITVIDAALAAQNASIAAESMGLGICYIGGLRNNLYEVSKLLSIPKHVIPLFGLVVGHPAQMVDKKPRLPMELVYHENGYQTNAVETRKQLEQYNAIISAYYQERTNGKRADRWTSQIAQMLTQKSRAYMKEYVQSQDMDTQ</sequence>
<dbReference type="SUPFAM" id="SSF55469">
    <property type="entry name" value="FMN-dependent nitroreductase-like"/>
    <property type="match status" value="1"/>
</dbReference>
<evidence type="ECO:0000256" key="3">
    <source>
        <dbReference type="ARBA" id="ARBA00022643"/>
    </source>
</evidence>
<dbReference type="Proteomes" id="UP000193834">
    <property type="component" value="Unassembled WGS sequence"/>
</dbReference>
<keyword evidence="3 5" id="KW-0288">FMN</keyword>
<keyword evidence="5" id="KW-0521">NADP</keyword>
<keyword evidence="4 5" id="KW-0560">Oxidoreductase</keyword>
<protein>
    <submittedName>
        <fullName evidence="7">FMN reductase (NADPH)</fullName>
    </submittedName>
</protein>
<accession>A0A1X7LP63</accession>